<keyword evidence="3" id="KW-1185">Reference proteome</keyword>
<sequence>MSTSFNRLRPVSNSFMELEALLARYPGVNTQEIAEIGGLVAHLSLIEEAILSSSKDHAEKLHNFRREHGDSYRVPTKELVAVLSFPILIAVALLWWAFA</sequence>
<dbReference type="RefSeq" id="WP_196225549.1">
    <property type="nucleotide sequence ID" value="NZ_JALKHS010000019.1"/>
</dbReference>
<name>A0ABT0E1S0_9SPHN</name>
<proteinExistence type="predicted"/>
<organism evidence="2 3">
    <name type="scientific">Sphingobium agri</name>
    <dbReference type="NCBI Taxonomy" id="2933566"/>
    <lineage>
        <taxon>Bacteria</taxon>
        <taxon>Pseudomonadati</taxon>
        <taxon>Pseudomonadota</taxon>
        <taxon>Alphaproteobacteria</taxon>
        <taxon>Sphingomonadales</taxon>
        <taxon>Sphingomonadaceae</taxon>
        <taxon>Sphingobium</taxon>
    </lineage>
</organism>
<comment type="caution">
    <text evidence="2">The sequence shown here is derived from an EMBL/GenBank/DDBJ whole genome shotgun (WGS) entry which is preliminary data.</text>
</comment>
<keyword evidence="1" id="KW-0812">Transmembrane</keyword>
<dbReference type="Proteomes" id="UP001203512">
    <property type="component" value="Unassembled WGS sequence"/>
</dbReference>
<accession>A0ABT0E1S0</accession>
<gene>
    <name evidence="2" type="ORF">MU848_17125</name>
</gene>
<dbReference type="EMBL" id="JALKHS010000019">
    <property type="protein sequence ID" value="MCK0533315.1"/>
    <property type="molecule type" value="Genomic_DNA"/>
</dbReference>
<protein>
    <submittedName>
        <fullName evidence="2">Uncharacterized protein</fullName>
    </submittedName>
</protein>
<keyword evidence="1" id="KW-1133">Transmembrane helix</keyword>
<keyword evidence="1" id="KW-0472">Membrane</keyword>
<reference evidence="2 3" key="1">
    <citation type="submission" date="2022-04" db="EMBL/GenBank/DDBJ databases">
        <authorList>
            <person name="Huq M.A."/>
        </authorList>
    </citation>
    <scope>NUCLEOTIDE SEQUENCE [LARGE SCALE GENOMIC DNA]</scope>
    <source>
        <strain evidence="2 3">MAH-33</strain>
    </source>
</reference>
<feature type="transmembrane region" description="Helical" evidence="1">
    <location>
        <begin position="79"/>
        <end position="98"/>
    </location>
</feature>
<evidence type="ECO:0000313" key="2">
    <source>
        <dbReference type="EMBL" id="MCK0533315.1"/>
    </source>
</evidence>
<evidence type="ECO:0000313" key="3">
    <source>
        <dbReference type="Proteomes" id="UP001203512"/>
    </source>
</evidence>
<evidence type="ECO:0000256" key="1">
    <source>
        <dbReference type="SAM" id="Phobius"/>
    </source>
</evidence>